<feature type="transmembrane region" description="Helical" evidence="2">
    <location>
        <begin position="232"/>
        <end position="256"/>
    </location>
</feature>
<protein>
    <submittedName>
        <fullName evidence="4">Uncharacterized protein</fullName>
    </submittedName>
</protein>
<keyword evidence="2" id="KW-0472">Membrane</keyword>
<gene>
    <name evidence="4" type="ORF">HYPSUDRAFT_68965</name>
</gene>
<dbReference type="STRING" id="945553.A0A0D2M9E3"/>
<sequence>MNSLFTFLLFASPSLPQIFAGTANKGEACNVANSRLQAGTYQFWSECNSVTFCNSTGLCDLKACRKDDFPFGYTTGSDILPPKCDKGEFCPDEGSGCLPQLEVGSPCQLNRDDQCLGPDNFKDLADTSGRGLNVNGSVCLNNVCMWANVTAGSACVVENTGYTGYGASGEFIDIVSRGNCQLGLYCDSQALQCMQSKDLGVACSADKECASFNCLTTNVCGETAATPRHFGIYVYILVALGIIGGMAGTLTGLFFAHRKQRDAEREKRAQYWREQNAFHQNLMNMRETARASILSLPKNGGSRDYTRDALDESSTPILHSGAPKASGLRNYLSDDGSSEFDDGPSYGGKRSDGRF</sequence>
<keyword evidence="3" id="KW-0732">Signal</keyword>
<accession>A0A0D2M9E3</accession>
<proteinExistence type="predicted"/>
<keyword evidence="2" id="KW-1133">Transmembrane helix</keyword>
<dbReference type="OMA" id="CMWANAT"/>
<dbReference type="EMBL" id="KN817572">
    <property type="protein sequence ID" value="KJA19963.1"/>
    <property type="molecule type" value="Genomic_DNA"/>
</dbReference>
<reference evidence="5" key="1">
    <citation type="submission" date="2014-04" db="EMBL/GenBank/DDBJ databases">
        <title>Evolutionary Origins and Diversification of the Mycorrhizal Mutualists.</title>
        <authorList>
            <consortium name="DOE Joint Genome Institute"/>
            <consortium name="Mycorrhizal Genomics Consortium"/>
            <person name="Kohler A."/>
            <person name="Kuo A."/>
            <person name="Nagy L.G."/>
            <person name="Floudas D."/>
            <person name="Copeland A."/>
            <person name="Barry K.W."/>
            <person name="Cichocki N."/>
            <person name="Veneault-Fourrey C."/>
            <person name="LaButti K."/>
            <person name="Lindquist E.A."/>
            <person name="Lipzen A."/>
            <person name="Lundell T."/>
            <person name="Morin E."/>
            <person name="Murat C."/>
            <person name="Riley R."/>
            <person name="Ohm R."/>
            <person name="Sun H."/>
            <person name="Tunlid A."/>
            <person name="Henrissat B."/>
            <person name="Grigoriev I.V."/>
            <person name="Hibbett D.S."/>
            <person name="Martin F."/>
        </authorList>
    </citation>
    <scope>NUCLEOTIDE SEQUENCE [LARGE SCALE GENOMIC DNA]</scope>
    <source>
        <strain evidence="5">FD-334 SS-4</strain>
    </source>
</reference>
<evidence type="ECO:0000256" key="1">
    <source>
        <dbReference type="SAM" id="MobiDB-lite"/>
    </source>
</evidence>
<name>A0A0D2M9E3_HYPSF</name>
<dbReference type="Proteomes" id="UP000054270">
    <property type="component" value="Unassembled WGS sequence"/>
</dbReference>
<feature type="region of interest" description="Disordered" evidence="1">
    <location>
        <begin position="300"/>
        <end position="355"/>
    </location>
</feature>
<dbReference type="OrthoDB" id="195231at2759"/>
<feature type="signal peptide" evidence="3">
    <location>
        <begin position="1"/>
        <end position="20"/>
    </location>
</feature>
<feature type="chain" id="PRO_5002258604" evidence="3">
    <location>
        <begin position="21"/>
        <end position="355"/>
    </location>
</feature>
<evidence type="ECO:0000256" key="3">
    <source>
        <dbReference type="SAM" id="SignalP"/>
    </source>
</evidence>
<keyword evidence="2" id="KW-0812">Transmembrane</keyword>
<evidence type="ECO:0000313" key="5">
    <source>
        <dbReference type="Proteomes" id="UP000054270"/>
    </source>
</evidence>
<keyword evidence="5" id="KW-1185">Reference proteome</keyword>
<organism evidence="4 5">
    <name type="scientific">Hypholoma sublateritium (strain FD-334 SS-4)</name>
    <dbReference type="NCBI Taxonomy" id="945553"/>
    <lineage>
        <taxon>Eukaryota</taxon>
        <taxon>Fungi</taxon>
        <taxon>Dikarya</taxon>
        <taxon>Basidiomycota</taxon>
        <taxon>Agaricomycotina</taxon>
        <taxon>Agaricomycetes</taxon>
        <taxon>Agaricomycetidae</taxon>
        <taxon>Agaricales</taxon>
        <taxon>Agaricineae</taxon>
        <taxon>Strophariaceae</taxon>
        <taxon>Hypholoma</taxon>
    </lineage>
</organism>
<evidence type="ECO:0000256" key="2">
    <source>
        <dbReference type="SAM" id="Phobius"/>
    </source>
</evidence>
<dbReference type="AlphaFoldDB" id="A0A0D2M9E3"/>
<evidence type="ECO:0000313" key="4">
    <source>
        <dbReference type="EMBL" id="KJA19963.1"/>
    </source>
</evidence>